<gene>
    <name evidence="2" type="ORF">B0T16DRAFT_322386</name>
</gene>
<comment type="caution">
    <text evidence="2">The sequence shown here is derived from an EMBL/GenBank/DDBJ whole genome shotgun (WGS) entry which is preliminary data.</text>
</comment>
<name>A0AA40CWE1_9PEZI</name>
<proteinExistence type="predicted"/>
<evidence type="ECO:0000313" key="3">
    <source>
        <dbReference type="Proteomes" id="UP001174936"/>
    </source>
</evidence>
<dbReference type="Proteomes" id="UP001174936">
    <property type="component" value="Unassembled WGS sequence"/>
</dbReference>
<dbReference type="EMBL" id="JAULSV010000002">
    <property type="protein sequence ID" value="KAK0651653.1"/>
    <property type="molecule type" value="Genomic_DNA"/>
</dbReference>
<organism evidence="2 3">
    <name type="scientific">Cercophora newfieldiana</name>
    <dbReference type="NCBI Taxonomy" id="92897"/>
    <lineage>
        <taxon>Eukaryota</taxon>
        <taxon>Fungi</taxon>
        <taxon>Dikarya</taxon>
        <taxon>Ascomycota</taxon>
        <taxon>Pezizomycotina</taxon>
        <taxon>Sordariomycetes</taxon>
        <taxon>Sordariomycetidae</taxon>
        <taxon>Sordariales</taxon>
        <taxon>Lasiosphaeriaceae</taxon>
        <taxon>Cercophora</taxon>
    </lineage>
</organism>
<feature type="compositionally biased region" description="Polar residues" evidence="1">
    <location>
        <begin position="1"/>
        <end position="21"/>
    </location>
</feature>
<keyword evidence="3" id="KW-1185">Reference proteome</keyword>
<feature type="region of interest" description="Disordered" evidence="1">
    <location>
        <begin position="1"/>
        <end position="22"/>
    </location>
</feature>
<evidence type="ECO:0000256" key="1">
    <source>
        <dbReference type="SAM" id="MobiDB-lite"/>
    </source>
</evidence>
<reference evidence="2" key="1">
    <citation type="submission" date="2023-06" db="EMBL/GenBank/DDBJ databases">
        <title>Genome-scale phylogeny and comparative genomics of the fungal order Sordariales.</title>
        <authorList>
            <consortium name="Lawrence Berkeley National Laboratory"/>
            <person name="Hensen N."/>
            <person name="Bonometti L."/>
            <person name="Westerberg I."/>
            <person name="Brannstrom I.O."/>
            <person name="Guillou S."/>
            <person name="Cros-Aarteil S."/>
            <person name="Calhoun S."/>
            <person name="Haridas S."/>
            <person name="Kuo A."/>
            <person name="Mondo S."/>
            <person name="Pangilinan J."/>
            <person name="Riley R."/>
            <person name="Labutti K."/>
            <person name="Andreopoulos B."/>
            <person name="Lipzen A."/>
            <person name="Chen C."/>
            <person name="Yanf M."/>
            <person name="Daum C."/>
            <person name="Ng V."/>
            <person name="Clum A."/>
            <person name="Steindorff A."/>
            <person name="Ohm R."/>
            <person name="Martin F."/>
            <person name="Silar P."/>
            <person name="Natvig D."/>
            <person name="Lalanne C."/>
            <person name="Gautier V."/>
            <person name="Ament-Velasquez S.L."/>
            <person name="Kruys A."/>
            <person name="Hutchinson M.I."/>
            <person name="Powell A.J."/>
            <person name="Barry K."/>
            <person name="Miller A.N."/>
            <person name="Grigoriev I.V."/>
            <person name="Debuchy R."/>
            <person name="Gladieux P."/>
            <person name="Thoren M.H."/>
            <person name="Johannesson H."/>
        </authorList>
    </citation>
    <scope>NUCLEOTIDE SEQUENCE</scope>
    <source>
        <strain evidence="2">SMH2532-1</strain>
    </source>
</reference>
<evidence type="ECO:0000313" key="2">
    <source>
        <dbReference type="EMBL" id="KAK0651653.1"/>
    </source>
</evidence>
<sequence length="200" mass="22127">MTTPITLRSPSRYASTKSTPAFQPPSLEWLSRTWSVSHSTLKMWRSAQNVRITYKLLEPLKSDPPRERIDDKVEYENLSGKGGVKSVSGVDTAEIAGDGSIWTWRGKGLLALVSSHWELLGWGERTLADGTTERWMVSWFAATMFTKEGLDVLSDRKEGPSEGLADEVLAALKALEARPVAELVAKDMLPVAINLPWKGT</sequence>
<dbReference type="AlphaFoldDB" id="A0AA40CWE1"/>
<accession>A0AA40CWE1</accession>
<protein>
    <submittedName>
        <fullName evidence="2">Uncharacterized protein</fullName>
    </submittedName>
</protein>